<dbReference type="Pfam" id="PF16565">
    <property type="entry name" value="MIT_C"/>
    <property type="match status" value="1"/>
</dbReference>
<proteinExistence type="predicted"/>
<reference evidence="3 4" key="1">
    <citation type="submission" date="2023-08" db="EMBL/GenBank/DDBJ databases">
        <title>Arthrobacter horti sp. nov., isolated from forest soil.</title>
        <authorList>
            <person name="Park M."/>
        </authorList>
    </citation>
    <scope>NUCLEOTIDE SEQUENCE [LARGE SCALE GENOMIC DNA]</scope>
    <source>
        <strain evidence="3 4">YJM1</strain>
    </source>
</reference>
<dbReference type="NCBIfam" id="TIGR02688">
    <property type="entry name" value="BREX system Lon protease-like protein BrxL"/>
    <property type="match status" value="1"/>
</dbReference>
<evidence type="ECO:0000313" key="4">
    <source>
        <dbReference type="Proteomes" id="UP001232725"/>
    </source>
</evidence>
<dbReference type="Pfam" id="PF20442">
    <property type="entry name" value="BrxL_N"/>
    <property type="match status" value="1"/>
</dbReference>
<dbReference type="InterPro" id="IPR014061">
    <property type="entry name" value="BrxL-like"/>
</dbReference>
<sequence>MTNLEDALGMMDALAGDEVAGTVPVKSVLDEKIHGHFAGAVVRKDLVKAVRGNAVVPSYVLEYLLGQYAASDHEATIQAGIDSVRKILATHYVNRNEHKFVKSEIRRKGRHRVIDKVTVTLNEKDDVHEADFENLQIKGVVIDDATVNRNPKLLVGGVWCICDIEYFHTDDPRAVPWILGSLKPIQVAGVDIEHFYEARKSFTTEEWIDLLVQSIGLNPEQFNDRGKLIALTRLIPFVERNFNVVELGPKGTGKSHTFSEFSPNGILISGGEVTVAKLFVNNASGRIGLVGYWDCVAFDEFAANRRADQNLVNVMKNYLANKSFSRGTSIYGAEASMAFIGNTTHTVPYMLKNSDLFDELPEAYRDPAWLDRIHHYIPGWEVAPIRSEMFSSGYGFVVDYLAEILRAKRTEDFSDKYKGYFTLDNSISTRDQDGIRKTFSGLMKLVHPTGEAAEGEIRALLEFAIEGRKRVKDSILRIDATMRDTAVYFRYSDKAGVWHEVATLEERQYPQLYRRAWSAVPGSGDESGVDGVGESPSPTPAVAERARHAELFQGHRDFVENQRGISFETLLLPYLAGATEIELHDPYIRLAHQGRNLVELLALIAAMKDPAEEITFKLFTVLDDDPDHEKKQLQMLTAIVQGAVQQGIKLDVAKDPGGHDRWIRTDTGWRINLGRGLDIFQKSDGGWLDFGSSRQEFRQVRAFGVTYIREED</sequence>
<feature type="domain" description="BREX system Lon protease-like BrxL N-terminal" evidence="2">
    <location>
        <begin position="36"/>
        <end position="166"/>
    </location>
</feature>
<evidence type="ECO:0000259" key="1">
    <source>
        <dbReference type="Pfam" id="PF16565"/>
    </source>
</evidence>
<dbReference type="RefSeq" id="WP_305995587.1">
    <property type="nucleotide sequence ID" value="NZ_JAVALS010000002.1"/>
</dbReference>
<comment type="caution">
    <text evidence="3">The sequence shown here is derived from an EMBL/GenBank/DDBJ whole genome shotgun (WGS) entry which is preliminary data.</text>
</comment>
<dbReference type="Proteomes" id="UP001232725">
    <property type="component" value="Unassembled WGS sequence"/>
</dbReference>
<name>A0ABT9ILS5_9MICC</name>
<dbReference type="InterPro" id="IPR046838">
    <property type="entry name" value="BrxL_N"/>
</dbReference>
<dbReference type="InterPro" id="IPR032341">
    <property type="entry name" value="MITD1_C"/>
</dbReference>
<accession>A0ABT9ILS5</accession>
<dbReference type="Gene3D" id="3.30.870.30">
    <property type="entry name" value="MITD, C-terminal phospholipase D-like domain"/>
    <property type="match status" value="1"/>
</dbReference>
<evidence type="ECO:0000313" key="3">
    <source>
        <dbReference type="EMBL" id="MDP5226543.1"/>
    </source>
</evidence>
<dbReference type="Pfam" id="PF13337">
    <property type="entry name" value="BrxL_ATPase"/>
    <property type="match status" value="1"/>
</dbReference>
<keyword evidence="4" id="KW-1185">Reference proteome</keyword>
<dbReference type="InterPro" id="IPR038113">
    <property type="entry name" value="MITD1_C_sf"/>
</dbReference>
<organism evidence="3 4">
    <name type="scientific">Arthrobacter horti</name>
    <dbReference type="NCBI Taxonomy" id="3068273"/>
    <lineage>
        <taxon>Bacteria</taxon>
        <taxon>Bacillati</taxon>
        <taxon>Actinomycetota</taxon>
        <taxon>Actinomycetes</taxon>
        <taxon>Micrococcales</taxon>
        <taxon>Micrococcaceae</taxon>
        <taxon>Arthrobacter</taxon>
    </lineage>
</organism>
<feature type="domain" description="MITD1 C-terminal phospholipase D-like" evidence="1">
    <location>
        <begin position="564"/>
        <end position="709"/>
    </location>
</feature>
<protein>
    <submittedName>
        <fullName evidence="3">BREX system Lon protease-like protein BrxL</fullName>
    </submittedName>
</protein>
<gene>
    <name evidence="3" type="primary">brxL</name>
    <name evidence="3" type="ORF">Q9R02_05175</name>
</gene>
<dbReference type="EMBL" id="JAVALS010000002">
    <property type="protein sequence ID" value="MDP5226543.1"/>
    <property type="molecule type" value="Genomic_DNA"/>
</dbReference>
<evidence type="ECO:0000259" key="2">
    <source>
        <dbReference type="Pfam" id="PF20442"/>
    </source>
</evidence>